<dbReference type="SUPFAM" id="SSF69572">
    <property type="entry name" value="Activating enzymes of the ubiquitin-like proteins"/>
    <property type="match status" value="1"/>
</dbReference>
<sequence length="610" mass="65901">MASEDALPPPMQDAIPLDAVPLQPTAEPTRTARPTAHQQKYDRQLRLWAASGQSALEQAHVLVLNGNGTAASTLKNLVLPGIGQFTVLDDKVTDESDIGANFFLSASSLGHPRATQVVDFLAELNSDVKGHARVEPLPSLTDLGPYSLVLAVDVEQPGEVQRIAELAWEKRIPFIKVDSCGFFGSLRVQVNEVAIVETHPESIVDLRLAHPFPALVGYATSLDYASMDSEQHGHVPAVAILIKALEEWKASHDGQGPTGTAERKQFTDSIVKLKRQADEENFDEAVTLYRRAGTRHGIPAEIQALFDDPACQKVSSSSSNFWLLLHAIHAFTQHPSNPSHLLPLSGALPDMKATSSSYVTLQKLYKQKARDDLDLVKSLLNETLASAGLEQGSSTVKEEEVESFVKHAAWLKVIRGRSLRQEMGDECKLKGQIGEYGRIPASSEEEAPLANAQFNASYHNPGSVLASSSFQEPPDISLHIYTALRAADEFRSAHARFPGAASPEAPNTDVDLEKDADELTRMAEALIAGWKGEEDLASVGVDEEAFKSTLANACKEVTRATPHSTLPQTSALLGGLVAQEAIKLVTKQYVPLGATCIWDGIRSGTGIVDA</sequence>
<comment type="function">
    <text evidence="5">Regulatory subunit of the dimeric UBA3-ULA1 E1 enzyme.</text>
</comment>
<evidence type="ECO:0000313" key="8">
    <source>
        <dbReference type="Proteomes" id="UP000237144"/>
    </source>
</evidence>
<protein>
    <recommendedName>
        <fullName evidence="3 5">NEDD8-activating enzyme E1 regulatory subunit</fullName>
    </recommendedName>
</protein>
<dbReference type="InterPro" id="IPR045886">
    <property type="entry name" value="ThiF/MoeB/HesA"/>
</dbReference>
<evidence type="ECO:0000256" key="4">
    <source>
        <dbReference type="ARBA" id="ARBA00022786"/>
    </source>
</evidence>
<evidence type="ECO:0000256" key="1">
    <source>
        <dbReference type="ARBA" id="ARBA00005032"/>
    </source>
</evidence>
<proteinExistence type="inferred from homology"/>
<dbReference type="PIRSF" id="PIRSF039099">
    <property type="entry name" value="APP-BP1"/>
    <property type="match status" value="1"/>
</dbReference>
<accession>A0A2S5BGT8</accession>
<name>A0A2S5BGT8_9BASI</name>
<reference evidence="7 8" key="1">
    <citation type="journal article" date="2018" name="Front. Microbiol.">
        <title>Prospects for Fungal Bioremediation of Acidic Radioactive Waste Sites: Characterization and Genome Sequence of Rhodotorula taiwanensis MD1149.</title>
        <authorList>
            <person name="Tkavc R."/>
            <person name="Matrosova V.Y."/>
            <person name="Grichenko O.E."/>
            <person name="Gostincar C."/>
            <person name="Volpe R.P."/>
            <person name="Klimenkova P."/>
            <person name="Gaidamakova E.K."/>
            <person name="Zhou C.E."/>
            <person name="Stewart B.J."/>
            <person name="Lyman M.G."/>
            <person name="Malfatti S.A."/>
            <person name="Rubinfeld B."/>
            <person name="Courtot M."/>
            <person name="Singh J."/>
            <person name="Dalgard C.L."/>
            <person name="Hamilton T."/>
            <person name="Frey K.G."/>
            <person name="Gunde-Cimerman N."/>
            <person name="Dugan L."/>
            <person name="Daly M.J."/>
        </authorList>
    </citation>
    <scope>NUCLEOTIDE SEQUENCE [LARGE SCALE GENOMIC DNA]</scope>
    <source>
        <strain evidence="7 8">MD1149</strain>
    </source>
</reference>
<dbReference type="PANTHER" id="PTHR10953">
    <property type="entry name" value="UBIQUITIN-ACTIVATING ENZYME E1"/>
    <property type="match status" value="1"/>
</dbReference>
<dbReference type="GO" id="GO:0045116">
    <property type="term" value="P:protein neddylation"/>
    <property type="evidence" value="ECO:0007669"/>
    <property type="project" value="UniProtKB-UniRule"/>
</dbReference>
<feature type="domain" description="THIF-type NAD/FAD binding fold" evidence="6">
    <location>
        <begin position="41"/>
        <end position="189"/>
    </location>
</feature>
<dbReference type="STRING" id="741276.A0A2S5BGT8"/>
<evidence type="ECO:0000256" key="3">
    <source>
        <dbReference type="ARBA" id="ARBA00015407"/>
    </source>
</evidence>
<comment type="similarity">
    <text evidence="2 5">Belongs to the ubiquitin-activating E1 family. ULA1 subfamily.</text>
</comment>
<dbReference type="InterPro" id="IPR035985">
    <property type="entry name" value="Ubiquitin-activating_enz"/>
</dbReference>
<dbReference type="PANTHER" id="PTHR10953:SF29">
    <property type="entry name" value="NEDD8-ACTIVATING ENZYME E1 REGULATORY SUBUNIT"/>
    <property type="match status" value="1"/>
</dbReference>
<organism evidence="7 8">
    <name type="scientific">Rhodotorula taiwanensis</name>
    <dbReference type="NCBI Taxonomy" id="741276"/>
    <lineage>
        <taxon>Eukaryota</taxon>
        <taxon>Fungi</taxon>
        <taxon>Dikarya</taxon>
        <taxon>Basidiomycota</taxon>
        <taxon>Pucciniomycotina</taxon>
        <taxon>Microbotryomycetes</taxon>
        <taxon>Sporidiobolales</taxon>
        <taxon>Sporidiobolaceae</taxon>
        <taxon>Rhodotorula</taxon>
    </lineage>
</organism>
<comment type="caution">
    <text evidence="7">The sequence shown here is derived from an EMBL/GenBank/DDBJ whole genome shotgun (WGS) entry which is preliminary data.</text>
</comment>
<evidence type="ECO:0000256" key="5">
    <source>
        <dbReference type="PIRNR" id="PIRNR039099"/>
    </source>
</evidence>
<dbReference type="InterPro" id="IPR030667">
    <property type="entry name" value="APP-BP1"/>
</dbReference>
<dbReference type="UniPathway" id="UPA00885"/>
<dbReference type="GO" id="GO:0005737">
    <property type="term" value="C:cytoplasm"/>
    <property type="evidence" value="ECO:0007669"/>
    <property type="project" value="TreeGrafter"/>
</dbReference>
<keyword evidence="4 5" id="KW-0833">Ubl conjugation pathway</keyword>
<dbReference type="EMBL" id="PJQD01000009">
    <property type="protein sequence ID" value="POY75963.1"/>
    <property type="molecule type" value="Genomic_DNA"/>
</dbReference>
<evidence type="ECO:0000259" key="6">
    <source>
        <dbReference type="Pfam" id="PF00899"/>
    </source>
</evidence>
<dbReference type="Proteomes" id="UP000237144">
    <property type="component" value="Unassembled WGS sequence"/>
</dbReference>
<dbReference type="GO" id="GO:0019781">
    <property type="term" value="F:NEDD8 activating enzyme activity"/>
    <property type="evidence" value="ECO:0007669"/>
    <property type="project" value="UniProtKB-UniRule"/>
</dbReference>
<dbReference type="FunFam" id="3.40.50.720:FF:000475">
    <property type="entry name" value="NEDD8-activating enzyme E1 regulatory subunit"/>
    <property type="match status" value="1"/>
</dbReference>
<gene>
    <name evidence="7" type="ORF">BMF94_1047</name>
</gene>
<evidence type="ECO:0000256" key="2">
    <source>
        <dbReference type="ARBA" id="ARBA00006868"/>
    </source>
</evidence>
<dbReference type="InterPro" id="IPR000594">
    <property type="entry name" value="ThiF_NAD_FAD-bd"/>
</dbReference>
<comment type="pathway">
    <text evidence="1 5">Protein modification; protein neddylation.</text>
</comment>
<keyword evidence="8" id="KW-1185">Reference proteome</keyword>
<dbReference type="Gene3D" id="3.40.50.720">
    <property type="entry name" value="NAD(P)-binding Rossmann-like Domain"/>
    <property type="match status" value="2"/>
</dbReference>
<evidence type="ECO:0000313" key="7">
    <source>
        <dbReference type="EMBL" id="POY75963.1"/>
    </source>
</evidence>
<dbReference type="AlphaFoldDB" id="A0A2S5BGT8"/>
<dbReference type="Pfam" id="PF00899">
    <property type="entry name" value="ThiF"/>
    <property type="match status" value="1"/>
</dbReference>
<dbReference type="OrthoDB" id="1708823at2759"/>